<dbReference type="Proteomes" id="UP000270296">
    <property type="component" value="Unassembled WGS sequence"/>
</dbReference>
<dbReference type="EMBL" id="UZAM01020324">
    <property type="protein sequence ID" value="VDP54225.1"/>
    <property type="molecule type" value="Genomic_DNA"/>
</dbReference>
<accession>A0A183JB70</accession>
<evidence type="ECO:0000256" key="1">
    <source>
        <dbReference type="SAM" id="MobiDB-lite"/>
    </source>
</evidence>
<evidence type="ECO:0000313" key="4">
    <source>
        <dbReference type="WBParaSite" id="SBAD_0001353401-mRNA-1"/>
    </source>
</evidence>
<dbReference type="WBParaSite" id="SBAD_0001353401-mRNA-1">
    <property type="protein sequence ID" value="SBAD_0001353401-mRNA-1"/>
    <property type="gene ID" value="SBAD_0001353401"/>
</dbReference>
<organism evidence="4">
    <name type="scientific">Soboliphyme baturini</name>
    <dbReference type="NCBI Taxonomy" id="241478"/>
    <lineage>
        <taxon>Eukaryota</taxon>
        <taxon>Metazoa</taxon>
        <taxon>Ecdysozoa</taxon>
        <taxon>Nematoda</taxon>
        <taxon>Enoplea</taxon>
        <taxon>Dorylaimia</taxon>
        <taxon>Dioctophymatida</taxon>
        <taxon>Dioctophymatoidea</taxon>
        <taxon>Soboliphymatidae</taxon>
        <taxon>Soboliphyme</taxon>
    </lineage>
</organism>
<sequence>MRIRFEVKARNYVFLPNEDNGEDDSPYQPGDSSITNHIGEGTLTDIDNRVQTGEQNDGIRPGSGPIDVNTLYYEENWSDASSSDSTGVSISKASKLLLNG</sequence>
<keyword evidence="3" id="KW-1185">Reference proteome</keyword>
<name>A0A183JB70_9BILA</name>
<protein>
    <submittedName>
        <fullName evidence="2 4">Uncharacterized protein</fullName>
    </submittedName>
</protein>
<dbReference type="AlphaFoldDB" id="A0A183JB70"/>
<evidence type="ECO:0000313" key="2">
    <source>
        <dbReference type="EMBL" id="VDP54225.1"/>
    </source>
</evidence>
<gene>
    <name evidence="2" type="ORF">SBAD_LOCUS13118</name>
</gene>
<proteinExistence type="predicted"/>
<feature type="region of interest" description="Disordered" evidence="1">
    <location>
        <begin position="16"/>
        <end position="43"/>
    </location>
</feature>
<evidence type="ECO:0000313" key="3">
    <source>
        <dbReference type="Proteomes" id="UP000270296"/>
    </source>
</evidence>
<reference evidence="4" key="1">
    <citation type="submission" date="2016-06" db="UniProtKB">
        <authorList>
            <consortium name="WormBaseParasite"/>
        </authorList>
    </citation>
    <scope>IDENTIFICATION</scope>
</reference>
<reference evidence="2 3" key="2">
    <citation type="submission" date="2018-11" db="EMBL/GenBank/DDBJ databases">
        <authorList>
            <consortium name="Pathogen Informatics"/>
        </authorList>
    </citation>
    <scope>NUCLEOTIDE SEQUENCE [LARGE SCALE GENOMIC DNA]</scope>
</reference>